<organism evidence="3 4">
    <name type="scientific">Halarcobacter anaerophilus</name>
    <dbReference type="NCBI Taxonomy" id="877500"/>
    <lineage>
        <taxon>Bacteria</taxon>
        <taxon>Pseudomonadati</taxon>
        <taxon>Campylobacterota</taxon>
        <taxon>Epsilonproteobacteria</taxon>
        <taxon>Campylobacterales</taxon>
        <taxon>Arcobacteraceae</taxon>
        <taxon>Halarcobacter</taxon>
    </lineage>
</organism>
<reference evidence="3 4" key="1">
    <citation type="submission" date="2017-10" db="EMBL/GenBank/DDBJ databases">
        <title>Genomics of the genus Arcobacter.</title>
        <authorList>
            <person name="Perez-Cataluna A."/>
            <person name="Figueras M.J."/>
        </authorList>
    </citation>
    <scope>NUCLEOTIDE SEQUENCE [LARGE SCALE GENOMIC DNA]</scope>
    <source>
        <strain evidence="3 4">DSM 24636</strain>
    </source>
</reference>
<protein>
    <recommendedName>
        <fullName evidence="5">DUF2608 domain-containing protein</fullName>
    </recommendedName>
</protein>
<feature type="signal peptide" evidence="2">
    <location>
        <begin position="1"/>
        <end position="19"/>
    </location>
</feature>
<proteinExistence type="predicted"/>
<dbReference type="InterPro" id="IPR022565">
    <property type="entry name" value="DUF2608"/>
</dbReference>
<feature type="chain" id="PRO_5020249124" description="DUF2608 domain-containing protein" evidence="2">
    <location>
        <begin position="20"/>
        <end position="313"/>
    </location>
</feature>
<gene>
    <name evidence="3" type="ORF">CRV06_14660</name>
</gene>
<evidence type="ECO:0000313" key="3">
    <source>
        <dbReference type="EMBL" id="RXJ61123.1"/>
    </source>
</evidence>
<keyword evidence="4" id="KW-1185">Reference proteome</keyword>
<evidence type="ECO:0008006" key="5">
    <source>
        <dbReference type="Google" id="ProtNLM"/>
    </source>
</evidence>
<dbReference type="OrthoDB" id="7170926at2"/>
<evidence type="ECO:0000313" key="4">
    <source>
        <dbReference type="Proteomes" id="UP000290191"/>
    </source>
</evidence>
<evidence type="ECO:0000256" key="1">
    <source>
        <dbReference type="ARBA" id="ARBA00022729"/>
    </source>
</evidence>
<dbReference type="AlphaFoldDB" id="A0A4Q0XVE2"/>
<dbReference type="STRING" id="877500.GCA_000935065_00288"/>
<sequence length="313" mass="35816">MKKLSFLLFTLFLPLFIYADAYKSEVASFLELEKIVNKINKPTSTLVVMDDDDTLTMMQCNKSKGDESCQYLGGPAWYDWQDELLENYLNNKKDSKYRVADSQEELLKISTLLFSLNNMPYTDKNIPNILTNLSKKGVRLLVETARGSDNLSATTAQFSNLTTKNGTFIQLIENNSLKYGKNSLSSLASPFLPCNLEKSRAVSYQRGVMYLSGQNKGVMLKCMLSTYKNSPSYKKIDNIVFIDDTLGNVINVYDAFKDDKEYKVHAFHYTAFDKHKNALTQGDKKEIYQEQAYKRWLEIEKVIKSNLLDSTLK</sequence>
<dbReference type="Proteomes" id="UP000290191">
    <property type="component" value="Unassembled WGS sequence"/>
</dbReference>
<dbReference type="EMBL" id="PDKO01000021">
    <property type="protein sequence ID" value="RXJ61123.1"/>
    <property type="molecule type" value="Genomic_DNA"/>
</dbReference>
<dbReference type="RefSeq" id="WP_129083056.1">
    <property type="nucleotide sequence ID" value="NZ_CP041070.1"/>
</dbReference>
<accession>A0A4Q0XVE2</accession>
<dbReference type="Pfam" id="PF11019">
    <property type="entry name" value="DUF2608"/>
    <property type="match status" value="1"/>
</dbReference>
<keyword evidence="1 2" id="KW-0732">Signal</keyword>
<evidence type="ECO:0000256" key="2">
    <source>
        <dbReference type="SAM" id="SignalP"/>
    </source>
</evidence>
<name>A0A4Q0XVE2_9BACT</name>
<comment type="caution">
    <text evidence="3">The sequence shown here is derived from an EMBL/GenBank/DDBJ whole genome shotgun (WGS) entry which is preliminary data.</text>
</comment>